<name>A0A3M7SD97_BRAPC</name>
<keyword evidence="2" id="KW-1185">Reference proteome</keyword>
<protein>
    <submittedName>
        <fullName evidence="1">Uncharacterized protein</fullName>
    </submittedName>
</protein>
<comment type="caution">
    <text evidence="1">The sequence shown here is derived from an EMBL/GenBank/DDBJ whole genome shotgun (WGS) entry which is preliminary data.</text>
</comment>
<evidence type="ECO:0000313" key="1">
    <source>
        <dbReference type="EMBL" id="RNA33762.1"/>
    </source>
</evidence>
<feature type="non-terminal residue" evidence="1">
    <location>
        <position position="68"/>
    </location>
</feature>
<dbReference type="Proteomes" id="UP000276133">
    <property type="component" value="Unassembled WGS sequence"/>
</dbReference>
<dbReference type="EMBL" id="REGN01001581">
    <property type="protein sequence ID" value="RNA33762.1"/>
    <property type="molecule type" value="Genomic_DNA"/>
</dbReference>
<evidence type="ECO:0000313" key="2">
    <source>
        <dbReference type="Proteomes" id="UP000276133"/>
    </source>
</evidence>
<sequence>MACILLQNAECRKDNENNKIECRMLQLSKLHQFYSKTSLRRWPTRRSRTLQQANNLYLLRWETVGSHL</sequence>
<dbReference type="AlphaFoldDB" id="A0A3M7SD97"/>
<proteinExistence type="predicted"/>
<organism evidence="1 2">
    <name type="scientific">Brachionus plicatilis</name>
    <name type="common">Marine rotifer</name>
    <name type="synonym">Brachionus muelleri</name>
    <dbReference type="NCBI Taxonomy" id="10195"/>
    <lineage>
        <taxon>Eukaryota</taxon>
        <taxon>Metazoa</taxon>
        <taxon>Spiralia</taxon>
        <taxon>Gnathifera</taxon>
        <taxon>Rotifera</taxon>
        <taxon>Eurotatoria</taxon>
        <taxon>Monogononta</taxon>
        <taxon>Pseudotrocha</taxon>
        <taxon>Ploima</taxon>
        <taxon>Brachionidae</taxon>
        <taxon>Brachionus</taxon>
    </lineage>
</organism>
<reference evidence="1 2" key="1">
    <citation type="journal article" date="2018" name="Sci. Rep.">
        <title>Genomic signatures of local adaptation to the degree of environmental predictability in rotifers.</title>
        <authorList>
            <person name="Franch-Gras L."/>
            <person name="Hahn C."/>
            <person name="Garcia-Roger E.M."/>
            <person name="Carmona M.J."/>
            <person name="Serra M."/>
            <person name="Gomez A."/>
        </authorList>
    </citation>
    <scope>NUCLEOTIDE SEQUENCE [LARGE SCALE GENOMIC DNA]</scope>
    <source>
        <strain evidence="1">HYR1</strain>
    </source>
</reference>
<gene>
    <name evidence="1" type="ORF">BpHYR1_029889</name>
</gene>
<accession>A0A3M7SD97</accession>